<feature type="transmembrane region" description="Helical" evidence="6">
    <location>
        <begin position="387"/>
        <end position="414"/>
    </location>
</feature>
<feature type="transmembrane region" description="Helical" evidence="6">
    <location>
        <begin position="668"/>
        <end position="688"/>
    </location>
</feature>
<dbReference type="Proteomes" id="UP000175691">
    <property type="component" value="Unassembled WGS sequence"/>
</dbReference>
<comment type="subcellular location">
    <subcellularLocation>
        <location evidence="1">Cell membrane</location>
        <topology evidence="1">Multi-pass membrane protein</topology>
    </subcellularLocation>
</comment>
<dbReference type="InterPro" id="IPR050545">
    <property type="entry name" value="Mycobact_MmpL"/>
</dbReference>
<keyword evidence="2" id="KW-1003">Cell membrane</keyword>
<evidence type="ECO:0000256" key="6">
    <source>
        <dbReference type="SAM" id="Phobius"/>
    </source>
</evidence>
<dbReference type="AlphaFoldDB" id="A0A1E7ZC37"/>
<comment type="caution">
    <text evidence="8">The sequence shown here is derived from an EMBL/GenBank/DDBJ whole genome shotgun (WGS) entry which is preliminary data.</text>
</comment>
<feature type="transmembrane region" description="Helical" evidence="6">
    <location>
        <begin position="285"/>
        <end position="305"/>
    </location>
</feature>
<evidence type="ECO:0000256" key="3">
    <source>
        <dbReference type="ARBA" id="ARBA00022692"/>
    </source>
</evidence>
<keyword evidence="3 6" id="KW-0812">Transmembrane</keyword>
<dbReference type="PROSITE" id="PS50156">
    <property type="entry name" value="SSD"/>
    <property type="match status" value="1"/>
</dbReference>
<evidence type="ECO:0000256" key="2">
    <source>
        <dbReference type="ARBA" id="ARBA00022475"/>
    </source>
</evidence>
<dbReference type="SUPFAM" id="SSF82866">
    <property type="entry name" value="Multidrug efflux transporter AcrB transmembrane domain"/>
    <property type="match status" value="2"/>
</dbReference>
<feature type="transmembrane region" description="Helical" evidence="6">
    <location>
        <begin position="259"/>
        <end position="278"/>
    </location>
</feature>
<evidence type="ECO:0000256" key="5">
    <source>
        <dbReference type="ARBA" id="ARBA00023136"/>
    </source>
</evidence>
<evidence type="ECO:0000256" key="4">
    <source>
        <dbReference type="ARBA" id="ARBA00022989"/>
    </source>
</evidence>
<dbReference type="InterPro" id="IPR004869">
    <property type="entry name" value="MMPL_dom"/>
</dbReference>
<dbReference type="PANTHER" id="PTHR33406:SF12">
    <property type="entry name" value="BLR2997 PROTEIN"/>
    <property type="match status" value="1"/>
</dbReference>
<feature type="transmembrane region" description="Helical" evidence="6">
    <location>
        <begin position="737"/>
        <end position="762"/>
    </location>
</feature>
<feature type="transmembrane region" description="Helical" evidence="6">
    <location>
        <begin position="694"/>
        <end position="716"/>
    </location>
</feature>
<feature type="transmembrane region" description="Helical" evidence="6">
    <location>
        <begin position="768"/>
        <end position="793"/>
    </location>
</feature>
<feature type="domain" description="SSD" evidence="7">
    <location>
        <begin position="666"/>
        <end position="795"/>
    </location>
</feature>
<feature type="transmembrane region" description="Helical" evidence="6">
    <location>
        <begin position="317"/>
        <end position="338"/>
    </location>
</feature>
<organism evidence="8 9">
    <name type="scientific">Alteromonas confluentis</name>
    <dbReference type="NCBI Taxonomy" id="1656094"/>
    <lineage>
        <taxon>Bacteria</taxon>
        <taxon>Pseudomonadati</taxon>
        <taxon>Pseudomonadota</taxon>
        <taxon>Gammaproteobacteria</taxon>
        <taxon>Alteromonadales</taxon>
        <taxon>Alteromonadaceae</taxon>
        <taxon>Alteromonas/Salinimonas group</taxon>
        <taxon>Alteromonas</taxon>
    </lineage>
</organism>
<sequence length="806" mass="88774">MTSKLARGIISARWFILVAFVIALTGLGFYINQFRIDASADTLLVKDNKLYIQTQVADQTFNPQEFILLAYQPKGHELFSRQTFDDIEMLSARIKQIDRVEAVTSIINVPLINDTSALTGDTSVDSLTWENQRYSPAQMKQLIVGHPIFTDLLVNRQGTATGMQIVFKDNPELVRINNEITNIQKKVLKGEALSEEDNARIASLQQQADPIRQQLTETRKQEIAQIEEITQSVATRANTYLGGAYVVGQHLIDIIKSDLMTFGSAIAAVIILLLALLYRSFKWVFFPLLSCSVSVFLTMSLFGFLDMRTTVISANFVALQLILTLAVMIHIIGSYREISRDNPDFSQRQRIIATLEDKLSPCFYATLTTSVGFGSLIFSGLQPVVAFGWMMLMSMLITMAVSLLLFPALLSFLPASKETTEYRFITGFLAATRKLSLKAPLAVSAAVLALFVVAALGISRLNVENSFINYFDTDTQIHQELAFIDREFGGSTALDIVLKLDDENADGEVVLNANTVAQLQLAQAAIKAFEATGSVTSVVNFTELAKQLNGGRPLTEYELNTIYVLLDEKVVNQLVGAYFSEADNTFRISTRIQDTTEGLNRQQFMDQLNSDLQAVGLEKDQYQLTSLFVLYQDILSRLFDSQIKTLGIVYAVLAVVLFAIFRSIKVTFIALLPNVLTTLGILGVVGWAGISLDIMTITIAAIAMGIAVDDTIHFLHSYLQGMKSSDGKTATAGSESAFGHSGLAILFTSVIIATGFSLFGFSDFLPSVYFGLLTALAMLFALFTDLTLLPALLNRFVGNRKSAKAE</sequence>
<accession>A0A1E7ZC37</accession>
<dbReference type="GO" id="GO:0005886">
    <property type="term" value="C:plasma membrane"/>
    <property type="evidence" value="ECO:0007669"/>
    <property type="project" value="UniProtKB-SubCell"/>
</dbReference>
<evidence type="ECO:0000256" key="1">
    <source>
        <dbReference type="ARBA" id="ARBA00004651"/>
    </source>
</evidence>
<keyword evidence="5 6" id="KW-0472">Membrane</keyword>
<name>A0A1E7ZC37_9ALTE</name>
<evidence type="ECO:0000313" key="9">
    <source>
        <dbReference type="Proteomes" id="UP000175691"/>
    </source>
</evidence>
<reference evidence="8 9" key="1">
    <citation type="submission" date="2016-08" db="EMBL/GenBank/DDBJ databases">
        <authorList>
            <person name="Seilhamer J.J."/>
        </authorList>
    </citation>
    <scope>NUCLEOTIDE SEQUENCE [LARGE SCALE GENOMIC DNA]</scope>
    <source>
        <strain evidence="8 9">KCTC 42603</strain>
    </source>
</reference>
<feature type="transmembrane region" description="Helical" evidence="6">
    <location>
        <begin position="359"/>
        <end position="381"/>
    </location>
</feature>
<protein>
    <recommendedName>
        <fullName evidence="7">SSD domain-containing protein</fullName>
    </recommendedName>
</protein>
<feature type="transmembrane region" description="Helical" evidence="6">
    <location>
        <begin position="643"/>
        <end position="661"/>
    </location>
</feature>
<dbReference type="Gene3D" id="1.20.1640.10">
    <property type="entry name" value="Multidrug efflux transporter AcrB transmembrane domain"/>
    <property type="match status" value="2"/>
</dbReference>
<keyword evidence="9" id="KW-1185">Reference proteome</keyword>
<feature type="transmembrane region" description="Helical" evidence="6">
    <location>
        <begin position="435"/>
        <end position="458"/>
    </location>
</feature>
<keyword evidence="4 6" id="KW-1133">Transmembrane helix</keyword>
<dbReference type="Pfam" id="PF03176">
    <property type="entry name" value="MMPL"/>
    <property type="match status" value="2"/>
</dbReference>
<feature type="transmembrane region" description="Helical" evidence="6">
    <location>
        <begin position="12"/>
        <end position="31"/>
    </location>
</feature>
<gene>
    <name evidence="8" type="ORF">BFC18_10705</name>
</gene>
<evidence type="ECO:0000313" key="8">
    <source>
        <dbReference type="EMBL" id="OFC71032.1"/>
    </source>
</evidence>
<proteinExistence type="predicted"/>
<evidence type="ECO:0000259" key="7">
    <source>
        <dbReference type="PROSITE" id="PS50156"/>
    </source>
</evidence>
<dbReference type="EMBL" id="MDHN01000021">
    <property type="protein sequence ID" value="OFC71032.1"/>
    <property type="molecule type" value="Genomic_DNA"/>
</dbReference>
<dbReference type="PANTHER" id="PTHR33406">
    <property type="entry name" value="MEMBRANE PROTEIN MJ1562-RELATED"/>
    <property type="match status" value="1"/>
</dbReference>
<dbReference type="InterPro" id="IPR000731">
    <property type="entry name" value="SSD"/>
</dbReference>
<dbReference type="STRING" id="1656094.BFC18_10705"/>